<dbReference type="PATRIC" id="fig|1395513.3.peg.1248"/>
<sequence>MDYLTNKFMIIGNFGGCQKIDKIREKYRIKKGKKSIIE</sequence>
<protein>
    <submittedName>
        <fullName evidence="1">Uncharacterized protein</fullName>
    </submittedName>
</protein>
<organism evidence="1 2">
    <name type="scientific">Sporolactobacillus laevolacticus DSM 442</name>
    <dbReference type="NCBI Taxonomy" id="1395513"/>
    <lineage>
        <taxon>Bacteria</taxon>
        <taxon>Bacillati</taxon>
        <taxon>Bacillota</taxon>
        <taxon>Bacilli</taxon>
        <taxon>Bacillales</taxon>
        <taxon>Sporolactobacillaceae</taxon>
        <taxon>Sporolactobacillus</taxon>
    </lineage>
</organism>
<dbReference type="EMBL" id="AWTC01000004">
    <property type="protein sequence ID" value="EST12774.1"/>
    <property type="molecule type" value="Genomic_DNA"/>
</dbReference>
<keyword evidence="2" id="KW-1185">Reference proteome</keyword>
<dbReference type="AlphaFoldDB" id="V6J7L5"/>
<proteinExistence type="predicted"/>
<comment type="caution">
    <text evidence="1">The sequence shown here is derived from an EMBL/GenBank/DDBJ whole genome shotgun (WGS) entry which is preliminary data.</text>
</comment>
<evidence type="ECO:0000313" key="1">
    <source>
        <dbReference type="EMBL" id="EST12774.1"/>
    </source>
</evidence>
<evidence type="ECO:0000313" key="2">
    <source>
        <dbReference type="Proteomes" id="UP000018296"/>
    </source>
</evidence>
<dbReference type="STRING" id="1395513.P343_06100"/>
<name>V6J7L5_9BACL</name>
<accession>V6J7L5</accession>
<reference evidence="1 2" key="1">
    <citation type="journal article" date="2013" name="Genome Announc.">
        <title>Genome Sequence of Sporolactobacillus laevolacticus DSM442, an Efficient Polymer-Grade D-Lactate Producer from Agricultural Waste Cottonseed as a Nitrogen Source.</title>
        <authorList>
            <person name="Wang H."/>
            <person name="Wang L."/>
            <person name="Ju J."/>
            <person name="Yu B."/>
            <person name="Ma Y."/>
        </authorList>
    </citation>
    <scope>NUCLEOTIDE SEQUENCE [LARGE SCALE GENOMIC DNA]</scope>
    <source>
        <strain evidence="1 2">DSM 442</strain>
    </source>
</reference>
<gene>
    <name evidence="1" type="ORF">P343_06100</name>
</gene>
<dbReference type="Proteomes" id="UP000018296">
    <property type="component" value="Unassembled WGS sequence"/>
</dbReference>